<keyword evidence="2" id="KW-1185">Reference proteome</keyword>
<sequence>MHDLLGEPLTMIITYRVPPSPISMNMSHQERTPVEHLRHRLEGERLSSLPTFAHRASEANIESRQDAAFPRYLKPVPTDEPLIDISGGDNALGRQSKTIASDDQNRCVSSSVHDFLQVQEGRINSFLQHSEKRAEAQRSALQHVVDNLSNSIIKFGNSRAHRLGHPAANQVAQFHGSLRLPVWTKPLANEEFQELFIYAYLWVVVDEQVFKARGMIRGGHVLNFKEMREDLIAPNSQAHLFDTLQDGVLKAERSLGISSSMIKRLLRAWQAVNSKDFSHFVVQPPKTHHTDFLREMEGIIETALDLDEILMNTRAIVIVRWLKRVQLGVRRYNPDIMDAVANEKELSHKSLVNFEVSPMLLKFGNADSWNYDSRMVLCKALVV</sequence>
<reference evidence="1" key="1">
    <citation type="journal article" date="2017" name="Mycologia">
        <title>Fusarium algeriense, sp. nov., a novel toxigenic crown rot pathogen of durum wheat from Algeria is nested in the Fusarium burgessii species complex.</title>
        <authorList>
            <person name="Laraba I."/>
            <person name="Keddad A."/>
            <person name="Boureghda H."/>
            <person name="Abdallah N."/>
            <person name="Vaughan M.M."/>
            <person name="Proctor R.H."/>
            <person name="Busman M."/>
            <person name="O'Donnell K."/>
        </authorList>
    </citation>
    <scope>NUCLEOTIDE SEQUENCE</scope>
    <source>
        <strain evidence="1">NRRL 25174</strain>
    </source>
</reference>
<gene>
    <name evidence="1" type="ORF">FBEOM_1395</name>
</gene>
<dbReference type="Proteomes" id="UP000730481">
    <property type="component" value="Unassembled WGS sequence"/>
</dbReference>
<dbReference type="OrthoDB" id="5213630at2759"/>
<comment type="caution">
    <text evidence="1">The sequence shown here is derived from an EMBL/GenBank/DDBJ whole genome shotgun (WGS) entry which is preliminary data.</text>
</comment>
<dbReference type="AlphaFoldDB" id="A0A9P5E4J0"/>
<evidence type="ECO:0000313" key="1">
    <source>
        <dbReference type="EMBL" id="KAF4344654.1"/>
    </source>
</evidence>
<reference evidence="1" key="2">
    <citation type="submission" date="2020-02" db="EMBL/GenBank/DDBJ databases">
        <title>Identification and distribution of gene clusters putatively required for synthesis of sphingolipid metabolism inhibitors in phylogenetically diverse species of the filamentous fungus Fusarium.</title>
        <authorList>
            <person name="Kim H.-S."/>
            <person name="Busman M."/>
            <person name="Brown D.W."/>
            <person name="Divon H."/>
            <person name="Uhlig S."/>
            <person name="Proctor R.H."/>
        </authorList>
    </citation>
    <scope>NUCLEOTIDE SEQUENCE</scope>
    <source>
        <strain evidence="1">NRRL 25174</strain>
    </source>
</reference>
<organism evidence="1 2">
    <name type="scientific">Fusarium beomiforme</name>
    <dbReference type="NCBI Taxonomy" id="44412"/>
    <lineage>
        <taxon>Eukaryota</taxon>
        <taxon>Fungi</taxon>
        <taxon>Dikarya</taxon>
        <taxon>Ascomycota</taxon>
        <taxon>Pezizomycotina</taxon>
        <taxon>Sordariomycetes</taxon>
        <taxon>Hypocreomycetidae</taxon>
        <taxon>Hypocreales</taxon>
        <taxon>Nectriaceae</taxon>
        <taxon>Fusarium</taxon>
        <taxon>Fusarium burgessii species complex</taxon>
    </lineage>
</organism>
<accession>A0A9P5E4J0</accession>
<proteinExistence type="predicted"/>
<dbReference type="EMBL" id="PVQB02000044">
    <property type="protein sequence ID" value="KAF4344654.1"/>
    <property type="molecule type" value="Genomic_DNA"/>
</dbReference>
<name>A0A9P5E4J0_9HYPO</name>
<protein>
    <submittedName>
        <fullName evidence="1">Uncharacterized protein</fullName>
    </submittedName>
</protein>
<evidence type="ECO:0000313" key="2">
    <source>
        <dbReference type="Proteomes" id="UP000730481"/>
    </source>
</evidence>